<evidence type="ECO:0000259" key="5">
    <source>
        <dbReference type="Pfam" id="PF03159"/>
    </source>
</evidence>
<keyword evidence="8" id="KW-1185">Reference proteome</keyword>
<sequence length="298" mass="34041">MGVPGFFAWLVSKHPRCVRDAIDGAKNNILRYDTFATFYQEFLDSLRKLVAMVAPTKLVFLALDGRPPTPKLFSKLFKKPCRYNRDASLSSLSSSEDELDSTKGQTGDLIPRNRKAKMAMVRHGTPFMNRLESELRRFVASMMLSSSDDHRRRRSMTSSRLQWIVSTSEEDGEGELKIFNHIRALPFNAHDFHCVVGRDADLIMLALASPLSRKINIVRQTPKDGVMIYKLISIETLVRDFEVQMEEPCSVRLRSTMRDLVFLCFLLGNDFLPGLEALTIRNNGIDKLQQTYMEVSVR</sequence>
<dbReference type="eggNOG" id="KOG2044">
    <property type="taxonomic scope" value="Eukaryota"/>
</dbReference>
<dbReference type="Gene3D" id="3.40.50.12390">
    <property type="match status" value="1"/>
</dbReference>
<dbReference type="InterPro" id="IPR004859">
    <property type="entry name" value="Xrn1_N"/>
</dbReference>
<dbReference type="PANTHER" id="PTHR12341">
    <property type="entry name" value="5'-&gt;3' EXORIBONUCLEASE"/>
    <property type="match status" value="1"/>
</dbReference>
<dbReference type="InterPro" id="IPR027073">
    <property type="entry name" value="5_3_exoribonuclease"/>
</dbReference>
<dbReference type="OrthoDB" id="372487at2759"/>
<feature type="domain" description="Xrn1 N-terminal" evidence="5">
    <location>
        <begin position="32"/>
        <end position="220"/>
    </location>
</feature>
<feature type="domain" description="Xrn1 helical" evidence="6">
    <location>
        <begin position="257"/>
        <end position="295"/>
    </location>
</feature>
<dbReference type="STRING" id="88036.D8SZS8"/>
<evidence type="ECO:0000256" key="3">
    <source>
        <dbReference type="ARBA" id="ARBA00022839"/>
    </source>
</evidence>
<evidence type="ECO:0000313" key="7">
    <source>
        <dbReference type="EMBL" id="EFJ10074.1"/>
    </source>
</evidence>
<dbReference type="HOGENOM" id="CLU_935073_0_0_1"/>
<evidence type="ECO:0000256" key="4">
    <source>
        <dbReference type="ARBA" id="ARBA00038299"/>
    </source>
</evidence>
<dbReference type="EMBL" id="GL377656">
    <property type="protein sequence ID" value="EFJ10074.1"/>
    <property type="molecule type" value="Genomic_DNA"/>
</dbReference>
<dbReference type="InParanoid" id="D8SZS8"/>
<evidence type="ECO:0008006" key="9">
    <source>
        <dbReference type="Google" id="ProtNLM"/>
    </source>
</evidence>
<dbReference type="Pfam" id="PF17846">
    <property type="entry name" value="XRN_M"/>
    <property type="match status" value="1"/>
</dbReference>
<dbReference type="AlphaFoldDB" id="D8SZS8"/>
<dbReference type="GO" id="GO:0004527">
    <property type="term" value="F:exonuclease activity"/>
    <property type="evidence" value="ECO:0007669"/>
    <property type="project" value="UniProtKB-KW"/>
</dbReference>
<gene>
    <name evidence="7" type="ORF">SELMODRAFT_427492</name>
</gene>
<dbReference type="KEGG" id="smo:SELMODRAFT_427492"/>
<dbReference type="PANTHER" id="PTHR12341:SF7">
    <property type="entry name" value="5'-3' EXORIBONUCLEASE 1"/>
    <property type="match status" value="1"/>
</dbReference>
<reference evidence="7 8" key="1">
    <citation type="journal article" date="2011" name="Science">
        <title>The Selaginella genome identifies genetic changes associated with the evolution of vascular plants.</title>
        <authorList>
            <person name="Banks J.A."/>
            <person name="Nishiyama T."/>
            <person name="Hasebe M."/>
            <person name="Bowman J.L."/>
            <person name="Gribskov M."/>
            <person name="dePamphilis C."/>
            <person name="Albert V.A."/>
            <person name="Aono N."/>
            <person name="Aoyama T."/>
            <person name="Ambrose B.A."/>
            <person name="Ashton N.W."/>
            <person name="Axtell M.J."/>
            <person name="Barker E."/>
            <person name="Barker M.S."/>
            <person name="Bennetzen J.L."/>
            <person name="Bonawitz N.D."/>
            <person name="Chapple C."/>
            <person name="Cheng C."/>
            <person name="Correa L.G."/>
            <person name="Dacre M."/>
            <person name="DeBarry J."/>
            <person name="Dreyer I."/>
            <person name="Elias M."/>
            <person name="Engstrom E.M."/>
            <person name="Estelle M."/>
            <person name="Feng L."/>
            <person name="Finet C."/>
            <person name="Floyd S.K."/>
            <person name="Frommer W.B."/>
            <person name="Fujita T."/>
            <person name="Gramzow L."/>
            <person name="Gutensohn M."/>
            <person name="Harholt J."/>
            <person name="Hattori M."/>
            <person name="Heyl A."/>
            <person name="Hirai T."/>
            <person name="Hiwatashi Y."/>
            <person name="Ishikawa M."/>
            <person name="Iwata M."/>
            <person name="Karol K.G."/>
            <person name="Koehler B."/>
            <person name="Kolukisaoglu U."/>
            <person name="Kubo M."/>
            <person name="Kurata T."/>
            <person name="Lalonde S."/>
            <person name="Li K."/>
            <person name="Li Y."/>
            <person name="Litt A."/>
            <person name="Lyons E."/>
            <person name="Manning G."/>
            <person name="Maruyama T."/>
            <person name="Michael T.P."/>
            <person name="Mikami K."/>
            <person name="Miyazaki S."/>
            <person name="Morinaga S."/>
            <person name="Murata T."/>
            <person name="Mueller-Roeber B."/>
            <person name="Nelson D.R."/>
            <person name="Obara M."/>
            <person name="Oguri Y."/>
            <person name="Olmstead R.G."/>
            <person name="Onodera N."/>
            <person name="Petersen B.L."/>
            <person name="Pils B."/>
            <person name="Prigge M."/>
            <person name="Rensing S.A."/>
            <person name="Riano-Pachon D.M."/>
            <person name="Roberts A.W."/>
            <person name="Sato Y."/>
            <person name="Scheller H.V."/>
            <person name="Schulz B."/>
            <person name="Schulz C."/>
            <person name="Shakirov E.V."/>
            <person name="Shibagaki N."/>
            <person name="Shinohara N."/>
            <person name="Shippen D.E."/>
            <person name="Soerensen I."/>
            <person name="Sotooka R."/>
            <person name="Sugimoto N."/>
            <person name="Sugita M."/>
            <person name="Sumikawa N."/>
            <person name="Tanurdzic M."/>
            <person name="Theissen G."/>
            <person name="Ulvskov P."/>
            <person name="Wakazuki S."/>
            <person name="Weng J.K."/>
            <person name="Willats W.W."/>
            <person name="Wipf D."/>
            <person name="Wolf P.G."/>
            <person name="Yang L."/>
            <person name="Zimmer A.D."/>
            <person name="Zhu Q."/>
            <person name="Mitros T."/>
            <person name="Hellsten U."/>
            <person name="Loque D."/>
            <person name="Otillar R."/>
            <person name="Salamov A."/>
            <person name="Schmutz J."/>
            <person name="Shapiro H."/>
            <person name="Lindquist E."/>
            <person name="Lucas S."/>
            <person name="Rokhsar D."/>
            <person name="Grigoriev I.V."/>
        </authorList>
    </citation>
    <scope>NUCLEOTIDE SEQUENCE [LARGE SCALE GENOMIC DNA]</scope>
</reference>
<accession>D8SZS8</accession>
<evidence type="ECO:0000256" key="1">
    <source>
        <dbReference type="ARBA" id="ARBA00022722"/>
    </source>
</evidence>
<evidence type="ECO:0000256" key="2">
    <source>
        <dbReference type="ARBA" id="ARBA00022801"/>
    </source>
</evidence>
<evidence type="ECO:0000313" key="8">
    <source>
        <dbReference type="Proteomes" id="UP000001514"/>
    </source>
</evidence>
<dbReference type="InterPro" id="IPR041412">
    <property type="entry name" value="Xrn1_helical"/>
</dbReference>
<dbReference type="GO" id="GO:0003676">
    <property type="term" value="F:nucleic acid binding"/>
    <property type="evidence" value="ECO:0007669"/>
    <property type="project" value="InterPro"/>
</dbReference>
<dbReference type="Proteomes" id="UP000001514">
    <property type="component" value="Unassembled WGS sequence"/>
</dbReference>
<dbReference type="Pfam" id="PF03159">
    <property type="entry name" value="XRN_N"/>
    <property type="match status" value="1"/>
</dbReference>
<name>D8SZS8_SELML</name>
<keyword evidence="2" id="KW-0378">Hydrolase</keyword>
<keyword evidence="1" id="KW-0540">Nuclease</keyword>
<evidence type="ECO:0000259" key="6">
    <source>
        <dbReference type="Pfam" id="PF17846"/>
    </source>
</evidence>
<protein>
    <recommendedName>
        <fullName evidence="9">Xrn1 N-terminal domain-containing protein</fullName>
    </recommendedName>
</protein>
<comment type="similarity">
    <text evidence="4">Belongs to the 5'-3' exonuclease family.</text>
</comment>
<organism evidence="8">
    <name type="scientific">Selaginella moellendorffii</name>
    <name type="common">Spikemoss</name>
    <dbReference type="NCBI Taxonomy" id="88036"/>
    <lineage>
        <taxon>Eukaryota</taxon>
        <taxon>Viridiplantae</taxon>
        <taxon>Streptophyta</taxon>
        <taxon>Embryophyta</taxon>
        <taxon>Tracheophyta</taxon>
        <taxon>Lycopodiopsida</taxon>
        <taxon>Selaginellales</taxon>
        <taxon>Selaginellaceae</taxon>
        <taxon>Selaginella</taxon>
    </lineage>
</organism>
<keyword evidence="3" id="KW-0269">Exonuclease</keyword>
<proteinExistence type="inferred from homology"/>
<dbReference type="Gramene" id="EFJ10074">
    <property type="protein sequence ID" value="EFJ10074"/>
    <property type="gene ID" value="SELMODRAFT_427492"/>
</dbReference>